<gene>
    <name evidence="1" type="ORF">EV659_105130</name>
</gene>
<dbReference type="EMBL" id="SLXO01000005">
    <property type="protein sequence ID" value="TCP34502.1"/>
    <property type="molecule type" value="Genomic_DNA"/>
</dbReference>
<evidence type="ECO:0000313" key="1">
    <source>
        <dbReference type="EMBL" id="TCP34502.1"/>
    </source>
</evidence>
<keyword evidence="2" id="KW-1185">Reference proteome</keyword>
<name>A0A4R2PGL4_RHOSA</name>
<dbReference type="InParanoid" id="A0A4R2PGL4"/>
<dbReference type="AlphaFoldDB" id="A0A4R2PGL4"/>
<sequence length="328" mass="35885">MPLTPVLITIDTELSNSLHKQGLTARANLDSSIHGRCRAGAFGIGWQMDQLDRYGLTGVFFVDPMPALVHGRFVVEEIVETIVARGHEVQLHIHTEWLAAATTSPVGDRRGTNIGDFHVNDQTALIDAARRLLVDAGAPVPTAFRAGNYGADDNTLRALHSLGIVYDSSFNAAYATSTSRIGLDPAHVGPVRRHGVIELPVSDLFDRPGHVRPAQVCALSMWEMDAALNRAKSSEAPFVIVTHSFEMLSRDRERPNHSLMRRFKALCRRIAHDPGLTSAGFDDLVPDRVLATQGSARRLPANPLRTGARLAKQAVDTVVYERSLGRVR</sequence>
<dbReference type="Gene3D" id="3.20.20.370">
    <property type="entry name" value="Glycoside hydrolase/deacetylase"/>
    <property type="match status" value="1"/>
</dbReference>
<protein>
    <recommendedName>
        <fullName evidence="3">Polysaccharide deacetylase</fullName>
    </recommendedName>
</protein>
<dbReference type="GO" id="GO:0005975">
    <property type="term" value="P:carbohydrate metabolic process"/>
    <property type="evidence" value="ECO:0007669"/>
    <property type="project" value="InterPro"/>
</dbReference>
<reference evidence="1 2" key="1">
    <citation type="submission" date="2019-03" db="EMBL/GenBank/DDBJ databases">
        <title>Genomic Encyclopedia of Type Strains, Phase IV (KMG-IV): sequencing the most valuable type-strain genomes for metagenomic binning, comparative biology and taxonomic classification.</title>
        <authorList>
            <person name="Goeker M."/>
        </authorList>
    </citation>
    <scope>NUCLEOTIDE SEQUENCE [LARGE SCALE GENOMIC DNA]</scope>
    <source>
        <strain evidence="1 2">DSM 2132</strain>
    </source>
</reference>
<dbReference type="Proteomes" id="UP000295399">
    <property type="component" value="Unassembled WGS sequence"/>
</dbReference>
<accession>A0A4R2PGL4</accession>
<dbReference type="CDD" id="cd10933">
    <property type="entry name" value="CE4_u9"/>
    <property type="match status" value="1"/>
</dbReference>
<evidence type="ECO:0000313" key="2">
    <source>
        <dbReference type="Proteomes" id="UP000295399"/>
    </source>
</evidence>
<evidence type="ECO:0008006" key="3">
    <source>
        <dbReference type="Google" id="ProtNLM"/>
    </source>
</evidence>
<dbReference type="InterPro" id="IPR011330">
    <property type="entry name" value="Glyco_hydro/deAcase_b/a-brl"/>
</dbReference>
<dbReference type="SUPFAM" id="SSF88713">
    <property type="entry name" value="Glycoside hydrolase/deacetylase"/>
    <property type="match status" value="1"/>
</dbReference>
<proteinExistence type="predicted"/>
<organism evidence="1 2">
    <name type="scientific">Rhodothalassium salexigens DSM 2132</name>
    <dbReference type="NCBI Taxonomy" id="1188247"/>
    <lineage>
        <taxon>Bacteria</taxon>
        <taxon>Pseudomonadati</taxon>
        <taxon>Pseudomonadota</taxon>
        <taxon>Alphaproteobacteria</taxon>
        <taxon>Rhodothalassiales</taxon>
        <taxon>Rhodothalassiaceae</taxon>
        <taxon>Rhodothalassium</taxon>
    </lineage>
</organism>
<comment type="caution">
    <text evidence="1">The sequence shown here is derived from an EMBL/GenBank/DDBJ whole genome shotgun (WGS) entry which is preliminary data.</text>
</comment>